<dbReference type="AlphaFoldDB" id="A0A4P9W721"/>
<feature type="non-terminal residue" evidence="2">
    <location>
        <position position="1"/>
    </location>
</feature>
<gene>
    <name evidence="2" type="ORF">BDK51DRAFT_39301</name>
</gene>
<sequence length="232" mass="25484">FLDPSTTKISSISRGAVAQDEPVFGADKESEVEEEDCENYTAEDDDEDEIFDYEIKGDYPFKTKERLLPALQSAGSSGSFQTENICPTFSHFWASFDHQCFATRWICQLLELAGKAGLAQKLLLPGIRESELGFRSVLRSGGPGPPCSGIGGFVSIKFPRVARLQCPFCPAAQTYTWARQHPMEKKEKIGNGIRMTIFACVCVAGGREGRRICCALSPITVQDITCIVGKLL</sequence>
<organism evidence="2 3">
    <name type="scientific">Blyttiomyces helicus</name>
    <dbReference type="NCBI Taxonomy" id="388810"/>
    <lineage>
        <taxon>Eukaryota</taxon>
        <taxon>Fungi</taxon>
        <taxon>Fungi incertae sedis</taxon>
        <taxon>Chytridiomycota</taxon>
        <taxon>Chytridiomycota incertae sedis</taxon>
        <taxon>Chytridiomycetes</taxon>
        <taxon>Chytridiomycetes incertae sedis</taxon>
        <taxon>Blyttiomyces</taxon>
    </lineage>
</organism>
<dbReference type="Proteomes" id="UP000269721">
    <property type="component" value="Unassembled WGS sequence"/>
</dbReference>
<proteinExistence type="predicted"/>
<name>A0A4P9W721_9FUNG</name>
<protein>
    <submittedName>
        <fullName evidence="2">Uncharacterized protein</fullName>
    </submittedName>
</protein>
<keyword evidence="3" id="KW-1185">Reference proteome</keyword>
<evidence type="ECO:0000256" key="1">
    <source>
        <dbReference type="SAM" id="MobiDB-lite"/>
    </source>
</evidence>
<feature type="compositionally biased region" description="Polar residues" evidence="1">
    <location>
        <begin position="1"/>
        <end position="13"/>
    </location>
</feature>
<evidence type="ECO:0000313" key="3">
    <source>
        <dbReference type="Proteomes" id="UP000269721"/>
    </source>
</evidence>
<evidence type="ECO:0000313" key="2">
    <source>
        <dbReference type="EMBL" id="RKO88251.1"/>
    </source>
</evidence>
<accession>A0A4P9W721</accession>
<dbReference type="EMBL" id="KZ996839">
    <property type="protein sequence ID" value="RKO88251.1"/>
    <property type="molecule type" value="Genomic_DNA"/>
</dbReference>
<feature type="region of interest" description="Disordered" evidence="1">
    <location>
        <begin position="1"/>
        <end position="43"/>
    </location>
</feature>
<reference evidence="3" key="1">
    <citation type="journal article" date="2018" name="Nat. Microbiol.">
        <title>Leveraging single-cell genomics to expand the fungal tree of life.</title>
        <authorList>
            <person name="Ahrendt S.R."/>
            <person name="Quandt C.A."/>
            <person name="Ciobanu D."/>
            <person name="Clum A."/>
            <person name="Salamov A."/>
            <person name="Andreopoulos B."/>
            <person name="Cheng J.F."/>
            <person name="Woyke T."/>
            <person name="Pelin A."/>
            <person name="Henrissat B."/>
            <person name="Reynolds N.K."/>
            <person name="Benny G.L."/>
            <person name="Smith M.E."/>
            <person name="James T.Y."/>
            <person name="Grigoriev I.V."/>
        </authorList>
    </citation>
    <scope>NUCLEOTIDE SEQUENCE [LARGE SCALE GENOMIC DNA]</scope>
</reference>
<feature type="compositionally biased region" description="Acidic residues" evidence="1">
    <location>
        <begin position="30"/>
        <end position="43"/>
    </location>
</feature>